<evidence type="ECO:0000256" key="12">
    <source>
        <dbReference type="RuleBase" id="RU003476"/>
    </source>
</evidence>
<sequence length="143" mass="15754">MQELASLNETDGRDGIEQQVVGGVISHDGLILLLRRAPAEYLAGRWELPSGKVDPGEDLYTALRREVFEETGLVVEKVGAYLGSFDYTSRGISMRQHNWEIRVAAHEPVRLSAEEHDAYEWVKPGETPGPVSPDVQGLLEGLG</sequence>
<keyword evidence="5" id="KW-0479">Metal-binding</keyword>
<dbReference type="SUPFAM" id="SSF55811">
    <property type="entry name" value="Nudix"/>
    <property type="match status" value="1"/>
</dbReference>
<evidence type="ECO:0000256" key="4">
    <source>
        <dbReference type="ARBA" id="ARBA00022705"/>
    </source>
</evidence>
<reference evidence="15 16" key="1">
    <citation type="submission" date="2020-08" db="EMBL/GenBank/DDBJ databases">
        <title>Genomic Encyclopedia of Type Strains, Phase IV (KMG-IV): sequencing the most valuable type-strain genomes for metagenomic binning, comparative biology and taxonomic classification.</title>
        <authorList>
            <person name="Goeker M."/>
        </authorList>
    </citation>
    <scope>NUCLEOTIDE SEQUENCE [LARGE SCALE GENOMIC DNA]</scope>
    <source>
        <strain evidence="15 16">YIM 65646</strain>
    </source>
</reference>
<dbReference type="GO" id="GO:0006260">
    <property type="term" value="P:DNA replication"/>
    <property type="evidence" value="ECO:0007669"/>
    <property type="project" value="UniProtKB-KW"/>
</dbReference>
<dbReference type="Gene3D" id="3.90.79.10">
    <property type="entry name" value="Nucleoside Triphosphate Pyrophosphohydrolase"/>
    <property type="match status" value="1"/>
</dbReference>
<organism evidence="15 16">
    <name type="scientific">Phytomonospora endophytica</name>
    <dbReference type="NCBI Taxonomy" id="714109"/>
    <lineage>
        <taxon>Bacteria</taxon>
        <taxon>Bacillati</taxon>
        <taxon>Actinomycetota</taxon>
        <taxon>Actinomycetes</taxon>
        <taxon>Micromonosporales</taxon>
        <taxon>Micromonosporaceae</taxon>
        <taxon>Phytomonospora</taxon>
    </lineage>
</organism>
<dbReference type="RefSeq" id="WP_184788295.1">
    <property type="nucleotide sequence ID" value="NZ_BONT01000003.1"/>
</dbReference>
<name>A0A841FHV1_9ACTN</name>
<keyword evidence="4" id="KW-0235">DNA replication</keyword>
<evidence type="ECO:0000256" key="3">
    <source>
        <dbReference type="ARBA" id="ARBA00022457"/>
    </source>
</evidence>
<dbReference type="GO" id="GO:0044716">
    <property type="term" value="F:8-oxo-GDP phosphatase activity"/>
    <property type="evidence" value="ECO:0007669"/>
    <property type="project" value="TreeGrafter"/>
</dbReference>
<keyword evidence="16" id="KW-1185">Reference proteome</keyword>
<evidence type="ECO:0000256" key="11">
    <source>
        <dbReference type="ARBA" id="ARBA00038905"/>
    </source>
</evidence>
<dbReference type="GO" id="GO:0008413">
    <property type="term" value="F:8-oxo-7,8-dihydroguanosine triphosphate pyrophosphatase activity"/>
    <property type="evidence" value="ECO:0007669"/>
    <property type="project" value="TreeGrafter"/>
</dbReference>
<dbReference type="GO" id="GO:0006281">
    <property type="term" value="P:DNA repair"/>
    <property type="evidence" value="ECO:0007669"/>
    <property type="project" value="UniProtKB-KW"/>
</dbReference>
<dbReference type="PRINTS" id="PR00502">
    <property type="entry name" value="NUDIXFAMILY"/>
</dbReference>
<keyword evidence="3" id="KW-0515">Mutator protein</keyword>
<evidence type="ECO:0000256" key="7">
    <source>
        <dbReference type="ARBA" id="ARBA00022801"/>
    </source>
</evidence>
<dbReference type="EC" id="3.6.1.55" evidence="11"/>
<dbReference type="PROSITE" id="PS00893">
    <property type="entry name" value="NUDIX_BOX"/>
    <property type="match status" value="1"/>
</dbReference>
<dbReference type="InterPro" id="IPR020476">
    <property type="entry name" value="Nudix_hydrolase"/>
</dbReference>
<keyword evidence="7 12" id="KW-0378">Hydrolase</keyword>
<dbReference type="PANTHER" id="PTHR47707:SF1">
    <property type="entry name" value="NUDIX HYDROLASE FAMILY PROTEIN"/>
    <property type="match status" value="1"/>
</dbReference>
<dbReference type="AlphaFoldDB" id="A0A841FHV1"/>
<evidence type="ECO:0000313" key="15">
    <source>
        <dbReference type="EMBL" id="MBB6035444.1"/>
    </source>
</evidence>
<dbReference type="GO" id="GO:0044715">
    <property type="term" value="F:8-oxo-dGDP phosphatase activity"/>
    <property type="evidence" value="ECO:0007669"/>
    <property type="project" value="TreeGrafter"/>
</dbReference>
<comment type="cofactor">
    <cofactor evidence="1">
        <name>Mg(2+)</name>
        <dbReference type="ChEBI" id="CHEBI:18420"/>
    </cofactor>
</comment>
<dbReference type="Pfam" id="PF00293">
    <property type="entry name" value="NUDIX"/>
    <property type="match status" value="1"/>
</dbReference>
<proteinExistence type="inferred from homology"/>
<evidence type="ECO:0000256" key="9">
    <source>
        <dbReference type="ARBA" id="ARBA00023204"/>
    </source>
</evidence>
<keyword evidence="6" id="KW-0227">DNA damage</keyword>
<evidence type="ECO:0000256" key="2">
    <source>
        <dbReference type="ARBA" id="ARBA00005582"/>
    </source>
</evidence>
<dbReference type="InterPro" id="IPR000086">
    <property type="entry name" value="NUDIX_hydrolase_dom"/>
</dbReference>
<keyword evidence="8" id="KW-0460">Magnesium</keyword>
<evidence type="ECO:0000256" key="13">
    <source>
        <dbReference type="SAM" id="MobiDB-lite"/>
    </source>
</evidence>
<evidence type="ECO:0000256" key="6">
    <source>
        <dbReference type="ARBA" id="ARBA00022763"/>
    </source>
</evidence>
<evidence type="ECO:0000256" key="5">
    <source>
        <dbReference type="ARBA" id="ARBA00022723"/>
    </source>
</evidence>
<comment type="catalytic activity">
    <reaction evidence="10">
        <text>8-oxo-dGTP + H2O = 8-oxo-dGMP + diphosphate + H(+)</text>
        <dbReference type="Rhea" id="RHEA:31575"/>
        <dbReference type="ChEBI" id="CHEBI:15377"/>
        <dbReference type="ChEBI" id="CHEBI:15378"/>
        <dbReference type="ChEBI" id="CHEBI:33019"/>
        <dbReference type="ChEBI" id="CHEBI:63224"/>
        <dbReference type="ChEBI" id="CHEBI:77896"/>
        <dbReference type="EC" id="3.6.1.55"/>
    </reaction>
</comment>
<dbReference type="PANTHER" id="PTHR47707">
    <property type="entry name" value="8-OXO-DGTP DIPHOSPHATASE"/>
    <property type="match status" value="1"/>
</dbReference>
<evidence type="ECO:0000259" key="14">
    <source>
        <dbReference type="PROSITE" id="PS51462"/>
    </source>
</evidence>
<dbReference type="PROSITE" id="PS51462">
    <property type="entry name" value="NUDIX"/>
    <property type="match status" value="1"/>
</dbReference>
<accession>A0A841FHV1</accession>
<dbReference type="GO" id="GO:0035539">
    <property type="term" value="F:8-oxo-7,8-dihydrodeoxyguanosine triphosphate pyrophosphatase activity"/>
    <property type="evidence" value="ECO:0007669"/>
    <property type="project" value="UniProtKB-EC"/>
</dbReference>
<feature type="region of interest" description="Disordered" evidence="13">
    <location>
        <begin position="122"/>
        <end position="143"/>
    </location>
</feature>
<comment type="caution">
    <text evidence="15">The sequence shown here is derived from an EMBL/GenBank/DDBJ whole genome shotgun (WGS) entry which is preliminary data.</text>
</comment>
<dbReference type="InterPro" id="IPR015797">
    <property type="entry name" value="NUDIX_hydrolase-like_dom_sf"/>
</dbReference>
<dbReference type="GO" id="GO:0046872">
    <property type="term" value="F:metal ion binding"/>
    <property type="evidence" value="ECO:0007669"/>
    <property type="project" value="UniProtKB-KW"/>
</dbReference>
<feature type="domain" description="Nudix hydrolase" evidence="14">
    <location>
        <begin position="16"/>
        <end position="143"/>
    </location>
</feature>
<protein>
    <recommendedName>
        <fullName evidence="11">8-oxo-dGTP diphosphatase</fullName>
        <ecNumber evidence="11">3.6.1.55</ecNumber>
    </recommendedName>
</protein>
<keyword evidence="9" id="KW-0234">DNA repair</keyword>
<evidence type="ECO:0000313" key="16">
    <source>
        <dbReference type="Proteomes" id="UP000548476"/>
    </source>
</evidence>
<dbReference type="InterPro" id="IPR047127">
    <property type="entry name" value="MutT-like"/>
</dbReference>
<evidence type="ECO:0000256" key="10">
    <source>
        <dbReference type="ARBA" id="ARBA00035861"/>
    </source>
</evidence>
<dbReference type="EMBL" id="JACHGT010000006">
    <property type="protein sequence ID" value="MBB6035444.1"/>
    <property type="molecule type" value="Genomic_DNA"/>
</dbReference>
<gene>
    <name evidence="15" type="ORF">HNR73_003301</name>
</gene>
<dbReference type="Proteomes" id="UP000548476">
    <property type="component" value="Unassembled WGS sequence"/>
</dbReference>
<dbReference type="InterPro" id="IPR020084">
    <property type="entry name" value="NUDIX_hydrolase_CS"/>
</dbReference>
<comment type="similarity">
    <text evidence="2 12">Belongs to the Nudix hydrolase family.</text>
</comment>
<evidence type="ECO:0000256" key="1">
    <source>
        <dbReference type="ARBA" id="ARBA00001946"/>
    </source>
</evidence>
<evidence type="ECO:0000256" key="8">
    <source>
        <dbReference type="ARBA" id="ARBA00022842"/>
    </source>
</evidence>